<feature type="transmembrane region" description="Helical" evidence="5">
    <location>
        <begin position="344"/>
        <end position="366"/>
    </location>
</feature>
<evidence type="ECO:0000259" key="6">
    <source>
        <dbReference type="PROSITE" id="PS50850"/>
    </source>
</evidence>
<keyword evidence="2 5" id="KW-0812">Transmembrane</keyword>
<dbReference type="SUPFAM" id="SSF103473">
    <property type="entry name" value="MFS general substrate transporter"/>
    <property type="match status" value="1"/>
</dbReference>
<proteinExistence type="predicted"/>
<feature type="domain" description="Major facilitator superfamily (MFS) profile" evidence="6">
    <location>
        <begin position="22"/>
        <end position="433"/>
    </location>
</feature>
<reference evidence="8" key="1">
    <citation type="journal article" date="2019" name="Int. J. Syst. Evol. Microbiol.">
        <title>The Global Catalogue of Microorganisms (GCM) 10K type strain sequencing project: providing services to taxonomists for standard genome sequencing and annotation.</title>
        <authorList>
            <consortium name="The Broad Institute Genomics Platform"/>
            <consortium name="The Broad Institute Genome Sequencing Center for Infectious Disease"/>
            <person name="Wu L."/>
            <person name="Ma J."/>
        </authorList>
    </citation>
    <scope>NUCLEOTIDE SEQUENCE [LARGE SCALE GENOMIC DNA]</scope>
    <source>
        <strain evidence="8">CGMCC 1.13718</strain>
    </source>
</reference>
<name>A0ABW1YIQ7_9GAMM</name>
<evidence type="ECO:0000313" key="7">
    <source>
        <dbReference type="EMBL" id="MFC6632549.1"/>
    </source>
</evidence>
<comment type="subcellular location">
    <subcellularLocation>
        <location evidence="1">Membrane</location>
        <topology evidence="1">Multi-pass membrane protein</topology>
    </subcellularLocation>
</comment>
<dbReference type="Pfam" id="PF07690">
    <property type="entry name" value="MFS_1"/>
    <property type="match status" value="1"/>
</dbReference>
<dbReference type="Gene3D" id="1.20.1250.20">
    <property type="entry name" value="MFS general substrate transporter like domains"/>
    <property type="match status" value="1"/>
</dbReference>
<protein>
    <submittedName>
        <fullName evidence="7">MFS transporter</fullName>
    </submittedName>
</protein>
<feature type="transmembrane region" description="Helical" evidence="5">
    <location>
        <begin position="176"/>
        <end position="196"/>
    </location>
</feature>
<dbReference type="PROSITE" id="PS50850">
    <property type="entry name" value="MFS"/>
    <property type="match status" value="1"/>
</dbReference>
<dbReference type="InterPro" id="IPR036259">
    <property type="entry name" value="MFS_trans_sf"/>
</dbReference>
<feature type="transmembrane region" description="Helical" evidence="5">
    <location>
        <begin position="409"/>
        <end position="430"/>
    </location>
</feature>
<keyword evidence="3 5" id="KW-1133">Transmembrane helix</keyword>
<dbReference type="PANTHER" id="PTHR23508:SF10">
    <property type="entry name" value="CARBOXYLIC ACID TRANSPORTER PROTEIN HOMOLOG"/>
    <property type="match status" value="1"/>
</dbReference>
<feature type="transmembrane region" description="Helical" evidence="5">
    <location>
        <begin position="378"/>
        <end position="403"/>
    </location>
</feature>
<dbReference type="Proteomes" id="UP001596425">
    <property type="component" value="Unassembled WGS sequence"/>
</dbReference>
<evidence type="ECO:0000256" key="3">
    <source>
        <dbReference type="ARBA" id="ARBA00022989"/>
    </source>
</evidence>
<evidence type="ECO:0000313" key="8">
    <source>
        <dbReference type="Proteomes" id="UP001596425"/>
    </source>
</evidence>
<dbReference type="InterPro" id="IPR011701">
    <property type="entry name" value="MFS"/>
</dbReference>
<feature type="transmembrane region" description="Helical" evidence="5">
    <location>
        <begin position="284"/>
        <end position="307"/>
    </location>
</feature>
<keyword evidence="4 5" id="KW-0472">Membrane</keyword>
<feature type="transmembrane region" description="Helical" evidence="5">
    <location>
        <begin position="253"/>
        <end position="272"/>
    </location>
</feature>
<feature type="transmembrane region" description="Helical" evidence="5">
    <location>
        <begin position="88"/>
        <end position="107"/>
    </location>
</feature>
<comment type="caution">
    <text evidence="7">The sequence shown here is derived from an EMBL/GenBank/DDBJ whole genome shotgun (WGS) entry which is preliminary data.</text>
</comment>
<sequence>MNTADPRELIAESPMSRLQIVAVTLCVLLTALDGFDVLAISFAAPGIAGDWGIDRAALGVVLSMELIGMALGSLLLGNLADRMGRRRAIIGCLVLMSGGMYLAAIAGDVVTLSAIRMLTGIGIGGMLAATNAMAAEFSNRRRRHLAVTLMASGYPLGAIAGGTIASMLLAHFDWRSVFLFGALATALFLPLVWLWLPESVDYLVQKRPARALEKVNAVLVRMGRDRVAALPAVSKLQAGSGFRELLSPALMRSTLLLTLAYFAHIMTFYFMLKWIPKIVVDMGFAASAAGGVLVWANVGGAAGALALSLLTQRFDVRALVIGALLLAFATVTLFGFSPADLQQLSLLAALAGFFTNSAIVGLYAILAQSFPARVRAGGTGLVIGIGRGGAALGPIVAGLLFAGGQSLPLVALVMASGALLAAAALLLLGAPAADKSQLKTCAEA</sequence>
<feature type="transmembrane region" description="Helical" evidence="5">
    <location>
        <begin position="145"/>
        <end position="170"/>
    </location>
</feature>
<dbReference type="PANTHER" id="PTHR23508">
    <property type="entry name" value="CARBOXYLIC ACID TRANSPORTER PROTEIN HOMOLOG"/>
    <property type="match status" value="1"/>
</dbReference>
<feature type="transmembrane region" description="Helical" evidence="5">
    <location>
        <begin position="319"/>
        <end position="338"/>
    </location>
</feature>
<evidence type="ECO:0000256" key="1">
    <source>
        <dbReference type="ARBA" id="ARBA00004141"/>
    </source>
</evidence>
<dbReference type="RefSeq" id="WP_226864876.1">
    <property type="nucleotide sequence ID" value="NZ_JACZFR010000025.1"/>
</dbReference>
<evidence type="ECO:0000256" key="5">
    <source>
        <dbReference type="SAM" id="Phobius"/>
    </source>
</evidence>
<dbReference type="EMBL" id="JBHSVR010000001">
    <property type="protein sequence ID" value="MFC6632549.1"/>
    <property type="molecule type" value="Genomic_DNA"/>
</dbReference>
<dbReference type="InterPro" id="IPR020846">
    <property type="entry name" value="MFS_dom"/>
</dbReference>
<accession>A0ABW1YIQ7</accession>
<dbReference type="PROSITE" id="PS00216">
    <property type="entry name" value="SUGAR_TRANSPORT_1"/>
    <property type="match status" value="1"/>
</dbReference>
<keyword evidence="8" id="KW-1185">Reference proteome</keyword>
<evidence type="ECO:0000256" key="2">
    <source>
        <dbReference type="ARBA" id="ARBA00022692"/>
    </source>
</evidence>
<dbReference type="InterPro" id="IPR005829">
    <property type="entry name" value="Sugar_transporter_CS"/>
</dbReference>
<feature type="transmembrane region" description="Helical" evidence="5">
    <location>
        <begin position="56"/>
        <end position="76"/>
    </location>
</feature>
<feature type="transmembrane region" description="Helical" evidence="5">
    <location>
        <begin position="113"/>
        <end position="133"/>
    </location>
</feature>
<gene>
    <name evidence="7" type="ORF">ACFQBM_04615</name>
</gene>
<evidence type="ECO:0000256" key="4">
    <source>
        <dbReference type="ARBA" id="ARBA00023136"/>
    </source>
</evidence>
<organism evidence="7 8">
    <name type="scientific">Microbulbifer taiwanensis</name>
    <dbReference type="NCBI Taxonomy" id="986746"/>
    <lineage>
        <taxon>Bacteria</taxon>
        <taxon>Pseudomonadati</taxon>
        <taxon>Pseudomonadota</taxon>
        <taxon>Gammaproteobacteria</taxon>
        <taxon>Cellvibrionales</taxon>
        <taxon>Microbulbiferaceae</taxon>
        <taxon>Microbulbifer</taxon>
    </lineage>
</organism>
<feature type="transmembrane region" description="Helical" evidence="5">
    <location>
        <begin position="20"/>
        <end position="44"/>
    </location>
</feature>